<organism evidence="4 5">
    <name type="scientific">Bordetella genomosp. 10</name>
    <dbReference type="NCBI Taxonomy" id="1416804"/>
    <lineage>
        <taxon>Bacteria</taxon>
        <taxon>Pseudomonadati</taxon>
        <taxon>Pseudomonadota</taxon>
        <taxon>Betaproteobacteria</taxon>
        <taxon>Burkholderiales</taxon>
        <taxon>Alcaligenaceae</taxon>
        <taxon>Bordetella</taxon>
    </lineage>
</organism>
<dbReference type="OrthoDB" id="8680281at2"/>
<protein>
    <recommendedName>
        <fullName evidence="6">MmgE/PrpD family protein</fullName>
    </recommendedName>
</protein>
<dbReference type="SUPFAM" id="SSF103378">
    <property type="entry name" value="2-methylcitrate dehydratase PrpD"/>
    <property type="match status" value="1"/>
</dbReference>
<name>A0A261SJA7_9BORD</name>
<dbReference type="InterPro" id="IPR005656">
    <property type="entry name" value="MmgE_PrpD"/>
</dbReference>
<feature type="domain" description="MmgE/PrpD C-terminal" evidence="3">
    <location>
        <begin position="265"/>
        <end position="419"/>
    </location>
</feature>
<dbReference type="AlphaFoldDB" id="A0A261SJA7"/>
<dbReference type="RefSeq" id="WP_094851625.1">
    <property type="nucleotide sequence ID" value="NZ_NEVM01000001.1"/>
</dbReference>
<reference evidence="5" key="1">
    <citation type="submission" date="2017-05" db="EMBL/GenBank/DDBJ databases">
        <title>Complete and WGS of Bordetella genogroups.</title>
        <authorList>
            <person name="Spilker T."/>
            <person name="Lipuma J."/>
        </authorList>
    </citation>
    <scope>NUCLEOTIDE SEQUENCE [LARGE SCALE GENOMIC DNA]</scope>
    <source>
        <strain evidence="5">AU16122</strain>
    </source>
</reference>
<dbReference type="PANTHER" id="PTHR16943:SF8">
    <property type="entry name" value="2-METHYLCITRATE DEHYDRATASE"/>
    <property type="match status" value="1"/>
</dbReference>
<evidence type="ECO:0008006" key="6">
    <source>
        <dbReference type="Google" id="ProtNLM"/>
    </source>
</evidence>
<dbReference type="InterPro" id="IPR045337">
    <property type="entry name" value="MmgE_PrpD_C"/>
</dbReference>
<sequence>MLTRDLGERIARAAVTGTSAAARLAALPGVVDTIATMMAGSAEAPPRVLCAGLAPLPAGQAWECVNGSRVDAASAALVNGMAAHVLDYDDVALRGHPSAVMAPAILALGQALGRSGRDALDAYVVGYETWGDLVERERGMHPIKGWHTTSVFGAVGAAAACACLLRLDGARAAHAIGLGATQGAGLMANFGSMAKSYQTGRAAQAGVVAAQLAAAGMTAGADVLEHPQGFLRAHSPQGDVDTARAPRATESGWLVERQPVSLKRYPTCYYTHRALDALLALLARTPIPAREVAAVRVRISEEHATILRNHAPRTGLEAKFSMEFAMACALRHGKVGLAELTDACAAAPDMQDLMRRVRVETVAADSADWNGAAAFDEVIVERHGAPPLRSDRVAHPAGHAKRPLTPFELDAKFRDCLDHSPYAAVGDALLRTVRELDETPLDELWPTRAH</sequence>
<comment type="similarity">
    <text evidence="1">Belongs to the PrpD family.</text>
</comment>
<dbReference type="Proteomes" id="UP000216020">
    <property type="component" value="Unassembled WGS sequence"/>
</dbReference>
<dbReference type="InterPro" id="IPR042188">
    <property type="entry name" value="MmgE/PrpD_sf_2"/>
</dbReference>
<dbReference type="Pfam" id="PF03972">
    <property type="entry name" value="MmgE_PrpD_N"/>
    <property type="match status" value="1"/>
</dbReference>
<dbReference type="Gene3D" id="3.30.1330.120">
    <property type="entry name" value="2-methylcitrate dehydratase PrpD"/>
    <property type="match status" value="1"/>
</dbReference>
<proteinExistence type="inferred from homology"/>
<keyword evidence="5" id="KW-1185">Reference proteome</keyword>
<gene>
    <name evidence="4" type="ORF">CAL29_03685</name>
</gene>
<evidence type="ECO:0000313" key="5">
    <source>
        <dbReference type="Proteomes" id="UP000216020"/>
    </source>
</evidence>
<dbReference type="EMBL" id="NEVM01000001">
    <property type="protein sequence ID" value="OZI37519.1"/>
    <property type="molecule type" value="Genomic_DNA"/>
</dbReference>
<dbReference type="GO" id="GO:0016829">
    <property type="term" value="F:lyase activity"/>
    <property type="evidence" value="ECO:0007669"/>
    <property type="project" value="InterPro"/>
</dbReference>
<evidence type="ECO:0000259" key="2">
    <source>
        <dbReference type="Pfam" id="PF03972"/>
    </source>
</evidence>
<evidence type="ECO:0000259" key="3">
    <source>
        <dbReference type="Pfam" id="PF19305"/>
    </source>
</evidence>
<accession>A0A261SJA7</accession>
<dbReference type="Pfam" id="PF19305">
    <property type="entry name" value="MmgE_PrpD_C"/>
    <property type="match status" value="1"/>
</dbReference>
<dbReference type="Gene3D" id="1.10.4100.10">
    <property type="entry name" value="2-methylcitrate dehydratase PrpD"/>
    <property type="match status" value="1"/>
</dbReference>
<comment type="caution">
    <text evidence="4">The sequence shown here is derived from an EMBL/GenBank/DDBJ whole genome shotgun (WGS) entry which is preliminary data.</text>
</comment>
<dbReference type="InterPro" id="IPR045336">
    <property type="entry name" value="MmgE_PrpD_N"/>
</dbReference>
<dbReference type="InterPro" id="IPR036148">
    <property type="entry name" value="MmgE/PrpD_sf"/>
</dbReference>
<feature type="domain" description="MmgE/PrpD N-terminal" evidence="2">
    <location>
        <begin position="5"/>
        <end position="241"/>
    </location>
</feature>
<evidence type="ECO:0000256" key="1">
    <source>
        <dbReference type="ARBA" id="ARBA00006174"/>
    </source>
</evidence>
<dbReference type="PANTHER" id="PTHR16943">
    <property type="entry name" value="2-METHYLCITRATE DEHYDRATASE-RELATED"/>
    <property type="match status" value="1"/>
</dbReference>
<evidence type="ECO:0000313" key="4">
    <source>
        <dbReference type="EMBL" id="OZI37519.1"/>
    </source>
</evidence>
<dbReference type="InterPro" id="IPR042183">
    <property type="entry name" value="MmgE/PrpD_sf_1"/>
</dbReference>